<evidence type="ECO:0000313" key="1">
    <source>
        <dbReference type="EMBL" id="ALO67090.1"/>
    </source>
</evidence>
<protein>
    <submittedName>
        <fullName evidence="1">Cyclase</fullName>
    </submittedName>
</protein>
<dbReference type="CDD" id="cd07820">
    <property type="entry name" value="SRPBCC_3"/>
    <property type="match status" value="1"/>
</dbReference>
<reference evidence="1 2" key="2">
    <citation type="journal article" date="2016" name="J. Biotechnol.">
        <title>Complete genome sequence of Arthrobacter alpinus ERGS4:06, a yellow pigmented bacterium tolerant to cold and radiations isolated from Sikkim Himalaya.</title>
        <authorList>
            <person name="Kumar R."/>
            <person name="Singh D."/>
            <person name="Swarnkar M.K."/>
            <person name="Singh A.K."/>
            <person name="Kumar S."/>
        </authorList>
    </citation>
    <scope>NUCLEOTIDE SEQUENCE [LARGE SCALE GENOMIC DNA]</scope>
    <source>
        <strain evidence="1 2">ERGS4:06</strain>
    </source>
</reference>
<evidence type="ECO:0000313" key="2">
    <source>
        <dbReference type="Proteomes" id="UP000059574"/>
    </source>
</evidence>
<dbReference type="AlphaFoldDB" id="A0A0S2M060"/>
<dbReference type="Gene3D" id="3.30.530.20">
    <property type="match status" value="1"/>
</dbReference>
<dbReference type="EMBL" id="CP013200">
    <property type="protein sequence ID" value="ALO67090.1"/>
    <property type="molecule type" value="Genomic_DNA"/>
</dbReference>
<sequence length="148" mass="16486">MAVSFECVTHTALGMAELFDLSRNIDAHTGSMARSRETAVAGVTSGLIGLGQEVSWRAWHFGVPLRMTSRITAMDAPSRFVDEQVKGPFRHFRHIHDFQEGPEGTIMTDRIGFAAPFGPVGRLVEKLVLARYLERLIETRNQFLVQSA</sequence>
<dbReference type="RefSeq" id="WP_062289168.1">
    <property type="nucleotide sequence ID" value="NZ_CP013200.1"/>
</dbReference>
<organism evidence="1 2">
    <name type="scientific">Arthrobacter alpinus</name>
    <dbReference type="NCBI Taxonomy" id="656366"/>
    <lineage>
        <taxon>Bacteria</taxon>
        <taxon>Bacillati</taxon>
        <taxon>Actinomycetota</taxon>
        <taxon>Actinomycetes</taxon>
        <taxon>Micrococcales</taxon>
        <taxon>Micrococcaceae</taxon>
        <taxon>Arthrobacter</taxon>
    </lineage>
</organism>
<dbReference type="SUPFAM" id="SSF55961">
    <property type="entry name" value="Bet v1-like"/>
    <property type="match status" value="1"/>
</dbReference>
<proteinExistence type="predicted"/>
<dbReference type="OrthoDB" id="9801773at2"/>
<dbReference type="InterPro" id="IPR023393">
    <property type="entry name" value="START-like_dom_sf"/>
</dbReference>
<dbReference type="Proteomes" id="UP000059574">
    <property type="component" value="Chromosome"/>
</dbReference>
<accession>A0A0S2M060</accession>
<name>A0A0S2M060_9MICC</name>
<reference evidence="2" key="1">
    <citation type="submission" date="2015-11" db="EMBL/GenBank/DDBJ databases">
        <authorList>
            <person name="Kumar R."/>
            <person name="Singh D."/>
            <person name="Swarnkar M.K."/>
            <person name="Singh A.K."/>
            <person name="Kumar S."/>
        </authorList>
    </citation>
    <scope>NUCLEOTIDE SEQUENCE [LARGE SCALE GENOMIC DNA]</scope>
    <source>
        <strain evidence="2">ERGS4:06</strain>
    </source>
</reference>
<gene>
    <name evidence="1" type="ORF">AS189_11995</name>
</gene>